<keyword evidence="2" id="KW-1185">Reference proteome</keyword>
<reference evidence="1" key="1">
    <citation type="submission" date="2022-09" db="EMBL/GenBank/DDBJ databases">
        <title>Maribacter litopenaei sp. nov., isolated from the intestinal tract of the Pacific White Shrimp, Litopenaeus vannamei.</title>
        <authorList>
            <person name="Kim S.Y."/>
            <person name="Hwang C.Y."/>
        </authorList>
    </citation>
    <scope>NUCLEOTIDE SEQUENCE</scope>
    <source>
        <strain evidence="1">HL-LV01</strain>
    </source>
</reference>
<sequence length="230" mass="26895">MKVYQFCAVLAVFTSIIACKEQQKDTKGTIQETEVAESNNILDRIAHANGYENWKNINSIKFTFNVDRDSSHFERTWQWMPKTNDVVFMTHEDTLSYNRKEMDSIIAKTDAGFINDKYWMLAPYQLVWDQNSFIYTHKEAVEAPMSKDTLQQVTIVYGNEGGYTPGDAYDFYFGDDYVIKEWVFRRGNQEEPNMITSWEDYKNFDGPDIATMHKMGEGNFQLYFTGIEVE</sequence>
<proteinExistence type="predicted"/>
<accession>A0ABY5Y707</accession>
<dbReference type="PROSITE" id="PS51257">
    <property type="entry name" value="PROKAR_LIPOPROTEIN"/>
    <property type="match status" value="1"/>
</dbReference>
<evidence type="ECO:0000313" key="1">
    <source>
        <dbReference type="EMBL" id="UWX54137.1"/>
    </source>
</evidence>
<gene>
    <name evidence="1" type="ORF">NYZ99_14075</name>
</gene>
<organism evidence="1 2">
    <name type="scientific">Maribacter litopenaei</name>
    <dbReference type="NCBI Taxonomy" id="2976127"/>
    <lineage>
        <taxon>Bacteria</taxon>
        <taxon>Pseudomonadati</taxon>
        <taxon>Bacteroidota</taxon>
        <taxon>Flavobacteriia</taxon>
        <taxon>Flavobacteriales</taxon>
        <taxon>Flavobacteriaceae</taxon>
        <taxon>Maribacter</taxon>
    </lineage>
</organism>
<evidence type="ECO:0000313" key="2">
    <source>
        <dbReference type="Proteomes" id="UP001059209"/>
    </source>
</evidence>
<dbReference type="RefSeq" id="WP_260571801.1">
    <property type="nucleotide sequence ID" value="NZ_CP104205.1"/>
</dbReference>
<dbReference type="EMBL" id="CP104205">
    <property type="protein sequence ID" value="UWX54137.1"/>
    <property type="molecule type" value="Genomic_DNA"/>
</dbReference>
<dbReference type="Proteomes" id="UP001059209">
    <property type="component" value="Chromosome"/>
</dbReference>
<name>A0ABY5Y707_9FLAO</name>
<protein>
    <submittedName>
        <fullName evidence="1">Uncharacterized protein</fullName>
    </submittedName>
</protein>